<evidence type="ECO:0000313" key="3">
    <source>
        <dbReference type="Proteomes" id="UP001597012"/>
    </source>
</evidence>
<gene>
    <name evidence="2" type="ORF">ACFQZJ_13355</name>
</gene>
<organism evidence="2 3">
    <name type="scientific">Maribacter chungangensis</name>
    <dbReference type="NCBI Taxonomy" id="1069117"/>
    <lineage>
        <taxon>Bacteria</taxon>
        <taxon>Pseudomonadati</taxon>
        <taxon>Bacteroidota</taxon>
        <taxon>Flavobacteriia</taxon>
        <taxon>Flavobacteriales</taxon>
        <taxon>Flavobacteriaceae</taxon>
        <taxon>Maribacter</taxon>
    </lineage>
</organism>
<name>A0ABW3B541_9FLAO</name>
<feature type="domain" description="IrrE N-terminal-like" evidence="1">
    <location>
        <begin position="86"/>
        <end position="184"/>
    </location>
</feature>
<dbReference type="InterPro" id="IPR010359">
    <property type="entry name" value="IrrE_HExxH"/>
</dbReference>
<dbReference type="Pfam" id="PF06114">
    <property type="entry name" value="Peptidase_M78"/>
    <property type="match status" value="1"/>
</dbReference>
<dbReference type="RefSeq" id="WP_379935198.1">
    <property type="nucleotide sequence ID" value="NZ_JBHTHY010000011.1"/>
</dbReference>
<dbReference type="Gene3D" id="1.10.10.2910">
    <property type="match status" value="1"/>
</dbReference>
<accession>A0ABW3B541</accession>
<evidence type="ECO:0000259" key="1">
    <source>
        <dbReference type="Pfam" id="PF06114"/>
    </source>
</evidence>
<comment type="caution">
    <text evidence="2">The sequence shown here is derived from an EMBL/GenBank/DDBJ whole genome shotgun (WGS) entry which is preliminary data.</text>
</comment>
<keyword evidence="3" id="KW-1185">Reference proteome</keyword>
<dbReference type="Proteomes" id="UP001597012">
    <property type="component" value="Unassembled WGS sequence"/>
</dbReference>
<proteinExistence type="predicted"/>
<dbReference type="EMBL" id="JBHTHY010000011">
    <property type="protein sequence ID" value="MFD0798453.1"/>
    <property type="molecule type" value="Genomic_DNA"/>
</dbReference>
<reference evidence="3" key="1">
    <citation type="journal article" date="2019" name="Int. J. Syst. Evol. Microbiol.">
        <title>The Global Catalogue of Microorganisms (GCM) 10K type strain sequencing project: providing services to taxonomists for standard genome sequencing and annotation.</title>
        <authorList>
            <consortium name="The Broad Institute Genomics Platform"/>
            <consortium name="The Broad Institute Genome Sequencing Center for Infectious Disease"/>
            <person name="Wu L."/>
            <person name="Ma J."/>
        </authorList>
    </citation>
    <scope>NUCLEOTIDE SEQUENCE [LARGE SCALE GENOMIC DNA]</scope>
    <source>
        <strain evidence="3">CCUG 61948</strain>
    </source>
</reference>
<sequence>MSQQKKKPKFKRGFKKWSDDKCLELRKKLGLKNISPLCGFDLCKFFKIPILTPGEIKGQDPKMLKHLLSNGSNDWSAATVPLGNDKYLVIHNNTHSLPRQQSNVMHELAHIICGHKVDQDKLSLGLSGFLRDYNEEQENEAEWLGACLQLPRPALIWALKKGMSERDIADYFNASIEMTRYRINITGVKAQLHYSKLNRYNYP</sequence>
<evidence type="ECO:0000313" key="2">
    <source>
        <dbReference type="EMBL" id="MFD0798453.1"/>
    </source>
</evidence>
<protein>
    <submittedName>
        <fullName evidence="2">ImmA/IrrE family metallo-endopeptidase</fullName>
    </submittedName>
</protein>